<keyword evidence="3" id="KW-1185">Reference proteome</keyword>
<dbReference type="InterPro" id="IPR002156">
    <property type="entry name" value="RNaseH_domain"/>
</dbReference>
<dbReference type="AlphaFoldDB" id="A0A2Z6MXZ2"/>
<dbReference type="GO" id="GO:0004523">
    <property type="term" value="F:RNA-DNA hybrid ribonuclease activity"/>
    <property type="evidence" value="ECO:0007669"/>
    <property type="project" value="InterPro"/>
</dbReference>
<dbReference type="EMBL" id="DF973281">
    <property type="protein sequence ID" value="GAU23949.1"/>
    <property type="molecule type" value="Genomic_DNA"/>
</dbReference>
<accession>A0A2Z6MXZ2</accession>
<evidence type="ECO:0000313" key="2">
    <source>
        <dbReference type="EMBL" id="GAU23949.1"/>
    </source>
</evidence>
<name>A0A2Z6MXZ2_TRISU</name>
<organism evidence="2 3">
    <name type="scientific">Trifolium subterraneum</name>
    <name type="common">Subterranean clover</name>
    <dbReference type="NCBI Taxonomy" id="3900"/>
    <lineage>
        <taxon>Eukaryota</taxon>
        <taxon>Viridiplantae</taxon>
        <taxon>Streptophyta</taxon>
        <taxon>Embryophyta</taxon>
        <taxon>Tracheophyta</taxon>
        <taxon>Spermatophyta</taxon>
        <taxon>Magnoliopsida</taxon>
        <taxon>eudicotyledons</taxon>
        <taxon>Gunneridae</taxon>
        <taxon>Pentapetalae</taxon>
        <taxon>rosids</taxon>
        <taxon>fabids</taxon>
        <taxon>Fabales</taxon>
        <taxon>Fabaceae</taxon>
        <taxon>Papilionoideae</taxon>
        <taxon>50 kb inversion clade</taxon>
        <taxon>NPAAA clade</taxon>
        <taxon>Hologalegina</taxon>
        <taxon>IRL clade</taxon>
        <taxon>Trifolieae</taxon>
        <taxon>Trifolium</taxon>
    </lineage>
</organism>
<dbReference type="Pfam" id="PF13456">
    <property type="entry name" value="RVT_3"/>
    <property type="match status" value="1"/>
</dbReference>
<dbReference type="Proteomes" id="UP000242715">
    <property type="component" value="Unassembled WGS sequence"/>
</dbReference>
<feature type="domain" description="RNase H type-1" evidence="1">
    <location>
        <begin position="64"/>
        <end position="128"/>
    </location>
</feature>
<protein>
    <recommendedName>
        <fullName evidence="1">RNase H type-1 domain-containing protein</fullName>
    </recommendedName>
</protein>
<dbReference type="GO" id="GO:0003676">
    <property type="term" value="F:nucleic acid binding"/>
    <property type="evidence" value="ECO:0007669"/>
    <property type="project" value="InterPro"/>
</dbReference>
<sequence>MQTAELYGIVSTRIQRVNTEQPCLEQYEGTMTTTWSQSGMYVERMGSGANCTKQHCTVCPGTANTAGFHNGKGKTSARWCVRDHMGQFVIAGTSWIQGKYSTIEGESIALLEAMKELGERDFSNVIFEPTQKI</sequence>
<gene>
    <name evidence="2" type="ORF">TSUD_181380</name>
</gene>
<proteinExistence type="predicted"/>
<evidence type="ECO:0000313" key="3">
    <source>
        <dbReference type="Proteomes" id="UP000242715"/>
    </source>
</evidence>
<evidence type="ECO:0000259" key="1">
    <source>
        <dbReference type="Pfam" id="PF13456"/>
    </source>
</evidence>
<reference evidence="3" key="1">
    <citation type="journal article" date="2017" name="Front. Plant Sci.">
        <title>Climate Clever Clovers: New Paradigm to Reduce the Environmental Footprint of Ruminants by Breeding Low Methanogenic Forages Utilizing Haplotype Variation.</title>
        <authorList>
            <person name="Kaur P."/>
            <person name="Appels R."/>
            <person name="Bayer P.E."/>
            <person name="Keeble-Gagnere G."/>
            <person name="Wang J."/>
            <person name="Hirakawa H."/>
            <person name="Shirasawa K."/>
            <person name="Vercoe P."/>
            <person name="Stefanova K."/>
            <person name="Durmic Z."/>
            <person name="Nichols P."/>
            <person name="Revell C."/>
            <person name="Isobe S.N."/>
            <person name="Edwards D."/>
            <person name="Erskine W."/>
        </authorList>
    </citation>
    <scope>NUCLEOTIDE SEQUENCE [LARGE SCALE GENOMIC DNA]</scope>
    <source>
        <strain evidence="3">cv. Daliak</strain>
    </source>
</reference>